<dbReference type="InterPro" id="IPR036812">
    <property type="entry name" value="NAD(P)_OxRdtase_dom_sf"/>
</dbReference>
<proteinExistence type="predicted"/>
<accession>A0A9P6ED88</accession>
<dbReference type="PANTHER" id="PTHR43625">
    <property type="entry name" value="AFLATOXIN B1 ALDEHYDE REDUCTASE"/>
    <property type="match status" value="1"/>
</dbReference>
<dbReference type="AlphaFoldDB" id="A0A9P6ED88"/>
<dbReference type="GO" id="GO:0005737">
    <property type="term" value="C:cytoplasm"/>
    <property type="evidence" value="ECO:0007669"/>
    <property type="project" value="TreeGrafter"/>
</dbReference>
<evidence type="ECO:0000313" key="3">
    <source>
        <dbReference type="EMBL" id="KAF9526674.1"/>
    </source>
</evidence>
<dbReference type="Pfam" id="PF00248">
    <property type="entry name" value="Aldo_ket_red"/>
    <property type="match status" value="1"/>
</dbReference>
<dbReference type="PRINTS" id="PR00069">
    <property type="entry name" value="ALDKETRDTASE"/>
</dbReference>
<dbReference type="Gene3D" id="3.20.20.100">
    <property type="entry name" value="NADP-dependent oxidoreductase domain"/>
    <property type="match status" value="1"/>
</dbReference>
<dbReference type="InterPro" id="IPR023210">
    <property type="entry name" value="NADP_OxRdtase_dom"/>
</dbReference>
<sequence length="241" mass="26608">MGGPVGAMQVMPDNSAEHMKASVENTLKRLGTDHLDLYYVHRVDKNTSTEKTVRALAELVKEGKVRYIGLSNVSARTLRRAHAVHPIAVVQVEFSPFALKIETNGVLQAAQELGVAVVAYSPLGRGILTGDTKQNSDLLENDVRRHFPRFSQENFPKVLDVLGYLTAVSLTWLLAQAPNIIPIPGTKKVKYLKENLGSARVKLSSEELVEIRKELDRANITALGRYPPTVVQDLDTDTVEE</sequence>
<keyword evidence="1" id="KW-0560">Oxidoreductase</keyword>
<dbReference type="GO" id="GO:0016491">
    <property type="term" value="F:oxidoreductase activity"/>
    <property type="evidence" value="ECO:0007669"/>
    <property type="project" value="UniProtKB-KW"/>
</dbReference>
<dbReference type="InterPro" id="IPR020471">
    <property type="entry name" value="AKR"/>
</dbReference>
<evidence type="ECO:0000313" key="4">
    <source>
        <dbReference type="Proteomes" id="UP000807306"/>
    </source>
</evidence>
<protein>
    <submittedName>
        <fullName evidence="3">NADP-dependent oxidoreductase domain-containing protein</fullName>
    </submittedName>
</protein>
<evidence type="ECO:0000259" key="2">
    <source>
        <dbReference type="Pfam" id="PF00248"/>
    </source>
</evidence>
<dbReference type="PANTHER" id="PTHR43625:SF40">
    <property type="entry name" value="ALDO-KETO REDUCTASE YAKC [NADP(+)]"/>
    <property type="match status" value="1"/>
</dbReference>
<dbReference type="OrthoDB" id="37537at2759"/>
<organism evidence="3 4">
    <name type="scientific">Crepidotus variabilis</name>
    <dbReference type="NCBI Taxonomy" id="179855"/>
    <lineage>
        <taxon>Eukaryota</taxon>
        <taxon>Fungi</taxon>
        <taxon>Dikarya</taxon>
        <taxon>Basidiomycota</taxon>
        <taxon>Agaricomycotina</taxon>
        <taxon>Agaricomycetes</taxon>
        <taxon>Agaricomycetidae</taxon>
        <taxon>Agaricales</taxon>
        <taxon>Agaricineae</taxon>
        <taxon>Crepidotaceae</taxon>
        <taxon>Crepidotus</taxon>
    </lineage>
</organism>
<gene>
    <name evidence="3" type="ORF">CPB83DRAFT_837263</name>
</gene>
<keyword evidence="4" id="KW-1185">Reference proteome</keyword>
<comment type="caution">
    <text evidence="3">The sequence shown here is derived from an EMBL/GenBank/DDBJ whole genome shotgun (WGS) entry which is preliminary data.</text>
</comment>
<reference evidence="3" key="1">
    <citation type="submission" date="2020-11" db="EMBL/GenBank/DDBJ databases">
        <authorList>
            <consortium name="DOE Joint Genome Institute"/>
            <person name="Ahrendt S."/>
            <person name="Riley R."/>
            <person name="Andreopoulos W."/>
            <person name="Labutti K."/>
            <person name="Pangilinan J."/>
            <person name="Ruiz-Duenas F.J."/>
            <person name="Barrasa J.M."/>
            <person name="Sanchez-Garcia M."/>
            <person name="Camarero S."/>
            <person name="Miyauchi S."/>
            <person name="Serrano A."/>
            <person name="Linde D."/>
            <person name="Babiker R."/>
            <person name="Drula E."/>
            <person name="Ayuso-Fernandez I."/>
            <person name="Pacheco R."/>
            <person name="Padilla G."/>
            <person name="Ferreira P."/>
            <person name="Barriuso J."/>
            <person name="Kellner H."/>
            <person name="Castanera R."/>
            <person name="Alfaro M."/>
            <person name="Ramirez L."/>
            <person name="Pisabarro A.G."/>
            <person name="Kuo A."/>
            <person name="Tritt A."/>
            <person name="Lipzen A."/>
            <person name="He G."/>
            <person name="Yan M."/>
            <person name="Ng V."/>
            <person name="Cullen D."/>
            <person name="Martin F."/>
            <person name="Rosso M.-N."/>
            <person name="Henrissat B."/>
            <person name="Hibbett D."/>
            <person name="Martinez A.T."/>
            <person name="Grigoriev I.V."/>
        </authorList>
    </citation>
    <scope>NUCLEOTIDE SEQUENCE</scope>
    <source>
        <strain evidence="3">CBS 506.95</strain>
    </source>
</reference>
<dbReference type="SUPFAM" id="SSF51430">
    <property type="entry name" value="NAD(P)-linked oxidoreductase"/>
    <property type="match status" value="1"/>
</dbReference>
<name>A0A9P6ED88_9AGAR</name>
<feature type="domain" description="NADP-dependent oxidoreductase" evidence="2">
    <location>
        <begin position="8"/>
        <end position="213"/>
    </location>
</feature>
<evidence type="ECO:0000256" key="1">
    <source>
        <dbReference type="ARBA" id="ARBA00023002"/>
    </source>
</evidence>
<dbReference type="InterPro" id="IPR050791">
    <property type="entry name" value="Aldo-Keto_reductase"/>
</dbReference>
<dbReference type="Proteomes" id="UP000807306">
    <property type="component" value="Unassembled WGS sequence"/>
</dbReference>
<dbReference type="EMBL" id="MU157869">
    <property type="protein sequence ID" value="KAF9526674.1"/>
    <property type="molecule type" value="Genomic_DNA"/>
</dbReference>